<dbReference type="InterPro" id="IPR011250">
    <property type="entry name" value="OMP/PagP_B-barrel"/>
</dbReference>
<sequence>MKKALIVMCVAGMSSIAMADTEYSGFRVGPGATMGQATELGGLGAQPRLELGYDVNRVFSVNGYVQGLKGKTQGEYAFDAAEPYMGQVLPPVVGAAEAEVDGWRAGIEAEVGYAFDLGVVDIKPYVAVGVATQGGDFEVNHMSNTMPSDNLDTLGSEKLSGSTVTAAIGARVNTALGIYVDTRLERAPFRSRGIIKDQTQGSLSLGYKF</sequence>
<keyword evidence="1 2" id="KW-0732">Signal</keyword>
<dbReference type="AlphaFoldDB" id="A0AAU8BQF3"/>
<organism evidence="4">
    <name type="scientific">Vibrio chaetopteri</name>
    <dbReference type="NCBI Taxonomy" id="3016528"/>
    <lineage>
        <taxon>Bacteria</taxon>
        <taxon>Pseudomonadati</taxon>
        <taxon>Pseudomonadota</taxon>
        <taxon>Gammaproteobacteria</taxon>
        <taxon>Vibrionales</taxon>
        <taxon>Vibrionaceae</taxon>
        <taxon>Vibrio</taxon>
    </lineage>
</organism>
<dbReference type="InterPro" id="IPR027385">
    <property type="entry name" value="Beta-barrel_OMP"/>
</dbReference>
<dbReference type="EMBL" id="CP115921">
    <property type="protein sequence ID" value="XCD18586.1"/>
    <property type="molecule type" value="Genomic_DNA"/>
</dbReference>
<feature type="signal peptide" evidence="2">
    <location>
        <begin position="1"/>
        <end position="19"/>
    </location>
</feature>
<feature type="chain" id="PRO_5043840445" evidence="2">
    <location>
        <begin position="20"/>
        <end position="209"/>
    </location>
</feature>
<protein>
    <submittedName>
        <fullName evidence="4">Outer membrane beta-barrel protein</fullName>
    </submittedName>
</protein>
<dbReference type="Pfam" id="PF13505">
    <property type="entry name" value="OMP_b-brl"/>
    <property type="match status" value="1"/>
</dbReference>
<evidence type="ECO:0000256" key="1">
    <source>
        <dbReference type="ARBA" id="ARBA00022729"/>
    </source>
</evidence>
<dbReference type="RefSeq" id="WP_353499732.1">
    <property type="nucleotide sequence ID" value="NZ_CP115921.1"/>
</dbReference>
<accession>A0AAU8BQF3</accession>
<evidence type="ECO:0000256" key="2">
    <source>
        <dbReference type="SAM" id="SignalP"/>
    </source>
</evidence>
<dbReference type="Gene3D" id="2.40.160.20">
    <property type="match status" value="1"/>
</dbReference>
<feature type="domain" description="Outer membrane protein beta-barrel" evidence="3">
    <location>
        <begin position="6"/>
        <end position="209"/>
    </location>
</feature>
<evidence type="ECO:0000259" key="3">
    <source>
        <dbReference type="Pfam" id="PF13505"/>
    </source>
</evidence>
<reference evidence="4" key="1">
    <citation type="submission" date="2023-01" db="EMBL/GenBank/DDBJ databases">
        <title>Vibrio sp. CB1-14 genome sequencing.</title>
        <authorList>
            <person name="Otstavnykh N."/>
            <person name="Isaeva M."/>
            <person name="Meleshko D."/>
        </authorList>
    </citation>
    <scope>NUCLEOTIDE SEQUENCE</scope>
    <source>
        <strain evidence="4">CB1-14</strain>
    </source>
</reference>
<dbReference type="SUPFAM" id="SSF56925">
    <property type="entry name" value="OMPA-like"/>
    <property type="match status" value="1"/>
</dbReference>
<dbReference type="KEGG" id="vck:PG915_17640"/>
<evidence type="ECO:0000313" key="4">
    <source>
        <dbReference type="EMBL" id="XCD18586.1"/>
    </source>
</evidence>
<gene>
    <name evidence="4" type="ORF">PG915_17640</name>
</gene>
<name>A0AAU8BQF3_9VIBR</name>
<proteinExistence type="predicted"/>